<gene>
    <name evidence="3" type="ORF">M3P05_08005</name>
</gene>
<name>A0ABT0PES4_9GAMM</name>
<keyword evidence="1" id="KW-1133">Transmembrane helix</keyword>
<comment type="caution">
    <text evidence="3">The sequence shown here is derived from an EMBL/GenBank/DDBJ whole genome shotgun (WGS) entry which is preliminary data.</text>
</comment>
<feature type="transmembrane region" description="Helical" evidence="1">
    <location>
        <begin position="12"/>
        <end position="32"/>
    </location>
</feature>
<dbReference type="Proteomes" id="UP001203338">
    <property type="component" value="Unassembled WGS sequence"/>
</dbReference>
<feature type="transmembrane region" description="Helical" evidence="1">
    <location>
        <begin position="58"/>
        <end position="79"/>
    </location>
</feature>
<feature type="domain" description="Nucleoside transporter/FeoB GTPase Gate" evidence="2">
    <location>
        <begin position="140"/>
        <end position="238"/>
    </location>
</feature>
<organism evidence="3 4">
    <name type="scientific">Parendozoicomonas callyspongiae</name>
    <dbReference type="NCBI Taxonomy" id="2942213"/>
    <lineage>
        <taxon>Bacteria</taxon>
        <taxon>Pseudomonadati</taxon>
        <taxon>Pseudomonadota</taxon>
        <taxon>Gammaproteobacteria</taxon>
        <taxon>Oceanospirillales</taxon>
        <taxon>Endozoicomonadaceae</taxon>
        <taxon>Parendozoicomonas</taxon>
    </lineage>
</organism>
<evidence type="ECO:0000313" key="4">
    <source>
        <dbReference type="Proteomes" id="UP001203338"/>
    </source>
</evidence>
<keyword evidence="1" id="KW-0812">Transmembrane</keyword>
<feature type="transmembrane region" description="Helical" evidence="1">
    <location>
        <begin position="215"/>
        <end position="239"/>
    </location>
</feature>
<proteinExistence type="predicted"/>
<protein>
    <submittedName>
        <fullName evidence="3">YjiH family protein</fullName>
    </submittedName>
</protein>
<feature type="transmembrane region" description="Helical" evidence="1">
    <location>
        <begin position="100"/>
        <end position="117"/>
    </location>
</feature>
<dbReference type="Pfam" id="PF07670">
    <property type="entry name" value="Gate"/>
    <property type="match status" value="1"/>
</dbReference>
<evidence type="ECO:0000259" key="2">
    <source>
        <dbReference type="Pfam" id="PF07670"/>
    </source>
</evidence>
<feature type="transmembrane region" description="Helical" evidence="1">
    <location>
        <begin position="398"/>
        <end position="418"/>
    </location>
</feature>
<feature type="transmembrane region" description="Helical" evidence="1">
    <location>
        <begin position="430"/>
        <end position="453"/>
    </location>
</feature>
<dbReference type="InterPro" id="IPR011642">
    <property type="entry name" value="Gate_dom"/>
</dbReference>
<feature type="transmembrane region" description="Helical" evidence="1">
    <location>
        <begin position="137"/>
        <end position="161"/>
    </location>
</feature>
<sequence>MEKNSNQTRVLSLPLVLKSLVPSILGILFFLIPFDGPHGPTVMIGIVGYAIMDLSSRLLPLTVVAIMLISAVGAIYVRIHEPAWVRNHLFLRSAFMISKFWILVRAVGAVLGIAIILKLGPEWLWGENTGGLVLHELLSVLLVFFFLASIFLPLLLDYGLVELVGTMLHRILKPVYKIPGNSGVDIIASLLGDGTVGTLITARQYEKGYYTGREAAIIATTFSVVSISFCIVVVNFVGLPHMFPYFYLTVVCTCLIIGLVLPRIWPLTSIPDKYHPEADSTVVDNNGQQLSLVSGLQLATQKAGSAPGPVKLLQIGLFNAFDIWLVFIPVIMVIASVAMILAETTPIFQWMGSPLVPLLDLLQIPEPEKAAPGVFLGFVDMFLPAILCRGIDSEMTRFIISALSIAQLIYMSEVGVLIMKSSIPLNFWQLLSLFIIRTVMALPIIVLFARFYFL</sequence>
<keyword evidence="4" id="KW-1185">Reference proteome</keyword>
<evidence type="ECO:0000256" key="1">
    <source>
        <dbReference type="SAM" id="Phobius"/>
    </source>
</evidence>
<dbReference type="RefSeq" id="WP_249698983.1">
    <property type="nucleotide sequence ID" value="NZ_JAMFLX010000008.1"/>
</dbReference>
<feature type="transmembrane region" description="Helical" evidence="1">
    <location>
        <begin position="245"/>
        <end position="265"/>
    </location>
</feature>
<reference evidence="3 4" key="1">
    <citation type="submission" date="2022-05" db="EMBL/GenBank/DDBJ databases">
        <authorList>
            <person name="Park J.-S."/>
        </authorList>
    </citation>
    <scope>NUCLEOTIDE SEQUENCE [LARGE SCALE GENOMIC DNA]</scope>
    <source>
        <strain evidence="3 4">2012CJ34-2</strain>
    </source>
</reference>
<evidence type="ECO:0000313" key="3">
    <source>
        <dbReference type="EMBL" id="MCL6269879.1"/>
    </source>
</evidence>
<feature type="transmembrane region" description="Helical" evidence="1">
    <location>
        <begin position="323"/>
        <end position="350"/>
    </location>
</feature>
<accession>A0ABT0PES4</accession>
<keyword evidence="1" id="KW-0472">Membrane</keyword>
<dbReference type="EMBL" id="JAMFLX010000008">
    <property type="protein sequence ID" value="MCL6269879.1"/>
    <property type="molecule type" value="Genomic_DNA"/>
</dbReference>